<name>A0A560WEE3_9MICO</name>
<comment type="caution">
    <text evidence="2">The sequence shown here is derived from an EMBL/GenBank/DDBJ whole genome shotgun (WGS) entry which is preliminary data.</text>
</comment>
<keyword evidence="2" id="KW-0378">Hydrolase</keyword>
<sequence length="306" mass="33468">METLTIPSPHGGAELATYVWSIDSPKAVVQIAHGMAEHAQRYDRLAQALNAAGYAVVAHDHRGHGATASQPHEVGYFADRHGWDAAIGDIEAVGRYARDRYRGVPYVLLGHSMGSFMAREAASRHSDDMDALVLSGTGGDPGILGTVGQRVASVEGRIRGRRHPSSLMDKLTFGDFNKKFKPNRTDFDWLSRDEDEVDAYVADPRCGNVFTSGFFADFLSGINALSSDRNPARIRSDLPIYLLAGSDDPVGGEKGVTAVRDQLRSVGLQDLTLRLYPQGRHEMFNEINRDEVTAELVDWLDTKVGS</sequence>
<dbReference type="EMBL" id="VIUW01000002">
    <property type="protein sequence ID" value="TWD16041.1"/>
    <property type="molecule type" value="Genomic_DNA"/>
</dbReference>
<dbReference type="InterPro" id="IPR029058">
    <property type="entry name" value="AB_hydrolase_fold"/>
</dbReference>
<organism evidence="2 3">
    <name type="scientific">Marihabitans asiaticum</name>
    <dbReference type="NCBI Taxonomy" id="415218"/>
    <lineage>
        <taxon>Bacteria</taxon>
        <taxon>Bacillati</taxon>
        <taxon>Actinomycetota</taxon>
        <taxon>Actinomycetes</taxon>
        <taxon>Micrococcales</taxon>
        <taxon>Intrasporangiaceae</taxon>
        <taxon>Marihabitans</taxon>
    </lineage>
</organism>
<dbReference type="Gene3D" id="3.40.50.1820">
    <property type="entry name" value="alpha/beta hydrolase"/>
    <property type="match status" value="1"/>
</dbReference>
<dbReference type="OrthoDB" id="9806902at2"/>
<dbReference type="SUPFAM" id="SSF53474">
    <property type="entry name" value="alpha/beta-Hydrolases"/>
    <property type="match status" value="1"/>
</dbReference>
<dbReference type="Proteomes" id="UP000315628">
    <property type="component" value="Unassembled WGS sequence"/>
</dbReference>
<proteinExistence type="predicted"/>
<dbReference type="Pfam" id="PF12146">
    <property type="entry name" value="Hydrolase_4"/>
    <property type="match status" value="1"/>
</dbReference>
<feature type="domain" description="Serine aminopeptidase S33" evidence="1">
    <location>
        <begin position="24"/>
        <end position="287"/>
    </location>
</feature>
<dbReference type="AlphaFoldDB" id="A0A560WEE3"/>
<dbReference type="InterPro" id="IPR051044">
    <property type="entry name" value="MAG_DAG_Lipase"/>
</dbReference>
<keyword evidence="3" id="KW-1185">Reference proteome</keyword>
<dbReference type="GO" id="GO:0016787">
    <property type="term" value="F:hydrolase activity"/>
    <property type="evidence" value="ECO:0007669"/>
    <property type="project" value="UniProtKB-KW"/>
</dbReference>
<evidence type="ECO:0000313" key="2">
    <source>
        <dbReference type="EMBL" id="TWD16041.1"/>
    </source>
</evidence>
<protein>
    <submittedName>
        <fullName evidence="2">Alpha-beta hydrolase superfamily lysophospholipase</fullName>
    </submittedName>
</protein>
<dbReference type="InterPro" id="IPR022742">
    <property type="entry name" value="Hydrolase_4"/>
</dbReference>
<dbReference type="RefSeq" id="WP_144857026.1">
    <property type="nucleotide sequence ID" value="NZ_BAAAYT010000001.1"/>
</dbReference>
<evidence type="ECO:0000259" key="1">
    <source>
        <dbReference type="Pfam" id="PF12146"/>
    </source>
</evidence>
<reference evidence="2 3" key="1">
    <citation type="submission" date="2019-06" db="EMBL/GenBank/DDBJ databases">
        <title>Sequencing the genomes of 1000 actinobacteria strains.</title>
        <authorList>
            <person name="Klenk H.-P."/>
        </authorList>
    </citation>
    <scope>NUCLEOTIDE SEQUENCE [LARGE SCALE GENOMIC DNA]</scope>
    <source>
        <strain evidence="2 3">DSM 18935</strain>
    </source>
</reference>
<gene>
    <name evidence="2" type="ORF">FB557_1583</name>
</gene>
<dbReference type="PANTHER" id="PTHR11614">
    <property type="entry name" value="PHOSPHOLIPASE-RELATED"/>
    <property type="match status" value="1"/>
</dbReference>
<accession>A0A560WEE3</accession>
<evidence type="ECO:0000313" key="3">
    <source>
        <dbReference type="Proteomes" id="UP000315628"/>
    </source>
</evidence>